<proteinExistence type="predicted"/>
<evidence type="ECO:0008006" key="5">
    <source>
        <dbReference type="Google" id="ProtNLM"/>
    </source>
</evidence>
<organism evidence="3 4">
    <name type="scientific">Cercophora scortea</name>
    <dbReference type="NCBI Taxonomy" id="314031"/>
    <lineage>
        <taxon>Eukaryota</taxon>
        <taxon>Fungi</taxon>
        <taxon>Dikarya</taxon>
        <taxon>Ascomycota</taxon>
        <taxon>Pezizomycotina</taxon>
        <taxon>Sordariomycetes</taxon>
        <taxon>Sordariomycetidae</taxon>
        <taxon>Sordariales</taxon>
        <taxon>Lasiosphaeriaceae</taxon>
        <taxon>Cercophora</taxon>
    </lineage>
</organism>
<protein>
    <recommendedName>
        <fullName evidence="5">Cytoskeleton-associated protein</fullName>
    </recommendedName>
</protein>
<reference evidence="3" key="2">
    <citation type="submission" date="2023-06" db="EMBL/GenBank/DDBJ databases">
        <authorList>
            <consortium name="Lawrence Berkeley National Laboratory"/>
            <person name="Haridas S."/>
            <person name="Hensen N."/>
            <person name="Bonometti L."/>
            <person name="Westerberg I."/>
            <person name="Brannstrom I.O."/>
            <person name="Guillou S."/>
            <person name="Cros-Aarteil S."/>
            <person name="Calhoun S."/>
            <person name="Kuo A."/>
            <person name="Mondo S."/>
            <person name="Pangilinan J."/>
            <person name="Riley R."/>
            <person name="Labutti K."/>
            <person name="Andreopoulos B."/>
            <person name="Lipzen A."/>
            <person name="Chen C."/>
            <person name="Yanf M."/>
            <person name="Daum C."/>
            <person name="Ng V."/>
            <person name="Clum A."/>
            <person name="Steindorff A."/>
            <person name="Ohm R."/>
            <person name="Martin F."/>
            <person name="Silar P."/>
            <person name="Natvig D."/>
            <person name="Lalanne C."/>
            <person name="Gautier V."/>
            <person name="Ament-Velasquez S.L."/>
            <person name="Kruys A."/>
            <person name="Hutchinson M.I."/>
            <person name="Powell A.J."/>
            <person name="Barry K."/>
            <person name="Miller A.N."/>
            <person name="Grigoriev I.V."/>
            <person name="Debuchy R."/>
            <person name="Gladieux P."/>
            <person name="Thoren M.H."/>
            <person name="Johannesson H."/>
        </authorList>
    </citation>
    <scope>NUCLEOTIDE SEQUENCE</scope>
    <source>
        <strain evidence="3">SMH4131-1</strain>
    </source>
</reference>
<keyword evidence="2" id="KW-0472">Membrane</keyword>
<evidence type="ECO:0000256" key="1">
    <source>
        <dbReference type="SAM" id="MobiDB-lite"/>
    </source>
</evidence>
<sequence>MSWYGSFIRNDRLLLVGVGFSAATLLLSMRFILDRWRDETEIKPVQPKTQYITQDTEDALKATTLSTLVGHYNYTIRETAAKIISERAVNDTSTLEYLLWGITRPDYDERIKNLRALAIVTDPHSLILLHQWKAYTALVRSLELCVDPEQETLDDDDWDEYPLRDMAEKLCLMFLCQLVGHFDSEQLVRAGFVERWLAKQNWGDSDEARMENFEHYMTHRNNRITDIVSNMRRSVGGKEALEKAGLIRRESPLDSLDEDSSLLGRQSDRYNLLVSIRMRARSLEQSAEEQRMRHRNREAMVLNDGTHPVHSDDIIHRSAD</sequence>
<feature type="compositionally biased region" description="Basic and acidic residues" evidence="1">
    <location>
        <begin position="307"/>
        <end position="320"/>
    </location>
</feature>
<evidence type="ECO:0000256" key="2">
    <source>
        <dbReference type="SAM" id="Phobius"/>
    </source>
</evidence>
<keyword evidence="2" id="KW-1133">Transmembrane helix</keyword>
<gene>
    <name evidence="3" type="ORF">B0T19DRAFT_62497</name>
</gene>
<reference evidence="3" key="1">
    <citation type="journal article" date="2023" name="Mol. Phylogenet. Evol.">
        <title>Genome-scale phylogeny and comparative genomics of the fungal order Sordariales.</title>
        <authorList>
            <person name="Hensen N."/>
            <person name="Bonometti L."/>
            <person name="Westerberg I."/>
            <person name="Brannstrom I.O."/>
            <person name="Guillou S."/>
            <person name="Cros-Aarteil S."/>
            <person name="Calhoun S."/>
            <person name="Haridas S."/>
            <person name="Kuo A."/>
            <person name="Mondo S."/>
            <person name="Pangilinan J."/>
            <person name="Riley R."/>
            <person name="LaButti K."/>
            <person name="Andreopoulos B."/>
            <person name="Lipzen A."/>
            <person name="Chen C."/>
            <person name="Yan M."/>
            <person name="Daum C."/>
            <person name="Ng V."/>
            <person name="Clum A."/>
            <person name="Steindorff A."/>
            <person name="Ohm R.A."/>
            <person name="Martin F."/>
            <person name="Silar P."/>
            <person name="Natvig D.O."/>
            <person name="Lalanne C."/>
            <person name="Gautier V."/>
            <person name="Ament-Velasquez S.L."/>
            <person name="Kruys A."/>
            <person name="Hutchinson M.I."/>
            <person name="Powell A.J."/>
            <person name="Barry K."/>
            <person name="Miller A.N."/>
            <person name="Grigoriev I.V."/>
            <person name="Debuchy R."/>
            <person name="Gladieux P."/>
            <person name="Hiltunen Thoren M."/>
            <person name="Johannesson H."/>
        </authorList>
    </citation>
    <scope>NUCLEOTIDE SEQUENCE</scope>
    <source>
        <strain evidence="3">SMH4131-1</strain>
    </source>
</reference>
<evidence type="ECO:0000313" key="4">
    <source>
        <dbReference type="Proteomes" id="UP001286456"/>
    </source>
</evidence>
<dbReference type="AlphaFoldDB" id="A0AAE0J5Y1"/>
<name>A0AAE0J5Y1_9PEZI</name>
<dbReference type="Proteomes" id="UP001286456">
    <property type="component" value="Unassembled WGS sequence"/>
</dbReference>
<comment type="caution">
    <text evidence="3">The sequence shown here is derived from an EMBL/GenBank/DDBJ whole genome shotgun (WGS) entry which is preliminary data.</text>
</comment>
<feature type="region of interest" description="Disordered" evidence="1">
    <location>
        <begin position="284"/>
        <end position="320"/>
    </location>
</feature>
<accession>A0AAE0J5Y1</accession>
<dbReference type="EMBL" id="JAUEPO010000001">
    <property type="protein sequence ID" value="KAK3337150.1"/>
    <property type="molecule type" value="Genomic_DNA"/>
</dbReference>
<keyword evidence="2" id="KW-0812">Transmembrane</keyword>
<feature type="transmembrane region" description="Helical" evidence="2">
    <location>
        <begin position="12"/>
        <end position="33"/>
    </location>
</feature>
<keyword evidence="4" id="KW-1185">Reference proteome</keyword>
<evidence type="ECO:0000313" key="3">
    <source>
        <dbReference type="EMBL" id="KAK3337150.1"/>
    </source>
</evidence>